<protein>
    <submittedName>
        <fullName evidence="1">Uncharacterized protein</fullName>
    </submittedName>
</protein>
<sequence>MSTIGTACSGSAARGGSIGDKVLLDLNRPPPGDGGGDSWNESPIAADTGASPVAVDLDRSADAAGACVACGEGSQNEAPIAGGTRASPSPVVVDLDRSPVAVGGGSQDLPPIAAGTEASPIDVEALPDEGSRNRTGTMRRRGLAFVDLEVGTDQQGGGDDARTTSCHPSGSKRRRVPPVIYISPDTQKSATYQRNALVPVIRSIVDAPPMEPVFTCPICLNKMEQPSATSCGHVFCEKCIKASIKAQKKCPNCRKKLGPKGFHRVYLPTTADQA</sequence>
<name>A0ACD5Y2E7_AVESA</name>
<evidence type="ECO:0000313" key="1">
    <source>
        <dbReference type="EnsemblPlants" id="AVESA.00010b.r2.5CG0930580.1.CDS"/>
    </source>
</evidence>
<keyword evidence="2" id="KW-1185">Reference proteome</keyword>
<evidence type="ECO:0000313" key="2">
    <source>
        <dbReference type="Proteomes" id="UP001732700"/>
    </source>
</evidence>
<reference evidence="1" key="1">
    <citation type="submission" date="2021-05" db="EMBL/GenBank/DDBJ databases">
        <authorList>
            <person name="Scholz U."/>
            <person name="Mascher M."/>
            <person name="Fiebig A."/>
        </authorList>
    </citation>
    <scope>NUCLEOTIDE SEQUENCE [LARGE SCALE GENOMIC DNA]</scope>
</reference>
<proteinExistence type="predicted"/>
<dbReference type="EnsemblPlants" id="AVESA.00010b.r2.5CG0930580.1">
    <property type="protein sequence ID" value="AVESA.00010b.r2.5CG0930580.1.CDS"/>
    <property type="gene ID" value="AVESA.00010b.r2.5CG0930580"/>
</dbReference>
<dbReference type="Proteomes" id="UP001732700">
    <property type="component" value="Chromosome 5C"/>
</dbReference>
<organism evidence="1 2">
    <name type="scientific">Avena sativa</name>
    <name type="common">Oat</name>
    <dbReference type="NCBI Taxonomy" id="4498"/>
    <lineage>
        <taxon>Eukaryota</taxon>
        <taxon>Viridiplantae</taxon>
        <taxon>Streptophyta</taxon>
        <taxon>Embryophyta</taxon>
        <taxon>Tracheophyta</taxon>
        <taxon>Spermatophyta</taxon>
        <taxon>Magnoliopsida</taxon>
        <taxon>Liliopsida</taxon>
        <taxon>Poales</taxon>
        <taxon>Poaceae</taxon>
        <taxon>BOP clade</taxon>
        <taxon>Pooideae</taxon>
        <taxon>Poodae</taxon>
        <taxon>Poeae</taxon>
        <taxon>Poeae Chloroplast Group 1 (Aveneae type)</taxon>
        <taxon>Aveninae</taxon>
        <taxon>Avena</taxon>
    </lineage>
</organism>
<reference evidence="1" key="2">
    <citation type="submission" date="2025-09" db="UniProtKB">
        <authorList>
            <consortium name="EnsemblPlants"/>
        </authorList>
    </citation>
    <scope>IDENTIFICATION</scope>
</reference>
<accession>A0ACD5Y2E7</accession>